<feature type="region of interest" description="Disordered" evidence="2">
    <location>
        <begin position="53"/>
        <end position="76"/>
    </location>
</feature>
<evidence type="ECO:0000259" key="3">
    <source>
        <dbReference type="PROSITE" id="PS50112"/>
    </source>
</evidence>
<dbReference type="CDD" id="cd00130">
    <property type="entry name" value="PAS"/>
    <property type="match status" value="1"/>
</dbReference>
<dbReference type="Gene3D" id="3.30.565.10">
    <property type="entry name" value="Histidine kinase-like ATPase, C-terminal domain"/>
    <property type="match status" value="1"/>
</dbReference>
<evidence type="ECO:0000256" key="1">
    <source>
        <dbReference type="ARBA" id="ARBA00022801"/>
    </source>
</evidence>
<dbReference type="Proteomes" id="UP001614394">
    <property type="component" value="Unassembled WGS sequence"/>
</dbReference>
<dbReference type="PANTHER" id="PTHR43156">
    <property type="entry name" value="STAGE II SPORULATION PROTEIN E-RELATED"/>
    <property type="match status" value="1"/>
</dbReference>
<name>A0ABW8C2W8_9ACTN</name>
<dbReference type="InterPro" id="IPR029016">
    <property type="entry name" value="GAF-like_dom_sf"/>
</dbReference>
<dbReference type="PANTHER" id="PTHR43156:SF2">
    <property type="entry name" value="STAGE II SPORULATION PROTEIN E"/>
    <property type="match status" value="1"/>
</dbReference>
<evidence type="ECO:0000256" key="2">
    <source>
        <dbReference type="SAM" id="MobiDB-lite"/>
    </source>
</evidence>
<feature type="domain" description="PAS" evidence="3">
    <location>
        <begin position="13"/>
        <end position="50"/>
    </location>
</feature>
<dbReference type="InterPro" id="IPR013767">
    <property type="entry name" value="PAS_fold"/>
</dbReference>
<dbReference type="RefSeq" id="WP_399646392.1">
    <property type="nucleotide sequence ID" value="NZ_JBITYG010000002.1"/>
</dbReference>
<protein>
    <submittedName>
        <fullName evidence="4">SpoIIE family protein phosphatase</fullName>
    </submittedName>
</protein>
<dbReference type="InterPro" id="IPR003018">
    <property type="entry name" value="GAF"/>
</dbReference>
<dbReference type="InterPro" id="IPR035965">
    <property type="entry name" value="PAS-like_dom_sf"/>
</dbReference>
<dbReference type="Pfam" id="PF07228">
    <property type="entry name" value="SpoIIE"/>
    <property type="match status" value="1"/>
</dbReference>
<gene>
    <name evidence="4" type="ORF">ACIGXA_09645</name>
</gene>
<dbReference type="PROSITE" id="PS50112">
    <property type="entry name" value="PAS"/>
    <property type="match status" value="1"/>
</dbReference>
<dbReference type="SMART" id="SM00331">
    <property type="entry name" value="PP2C_SIG"/>
    <property type="match status" value="1"/>
</dbReference>
<comment type="caution">
    <text evidence="4">The sequence shown here is derived from an EMBL/GenBank/DDBJ whole genome shotgun (WGS) entry which is preliminary data.</text>
</comment>
<dbReference type="Gene3D" id="3.60.40.10">
    <property type="entry name" value="PPM-type phosphatase domain"/>
    <property type="match status" value="1"/>
</dbReference>
<dbReference type="Pfam" id="PF13581">
    <property type="entry name" value="HATPase_c_2"/>
    <property type="match status" value="1"/>
</dbReference>
<dbReference type="InterPro" id="IPR013656">
    <property type="entry name" value="PAS_4"/>
</dbReference>
<dbReference type="Pfam" id="PF00989">
    <property type="entry name" value="PAS"/>
    <property type="match status" value="1"/>
</dbReference>
<dbReference type="Pfam" id="PF01590">
    <property type="entry name" value="GAF"/>
    <property type="match status" value="1"/>
</dbReference>
<keyword evidence="5" id="KW-1185">Reference proteome</keyword>
<accession>A0ABW8C2W8</accession>
<dbReference type="InterPro" id="IPR036457">
    <property type="entry name" value="PPM-type-like_dom_sf"/>
</dbReference>
<dbReference type="InterPro" id="IPR036890">
    <property type="entry name" value="HATPase_C_sf"/>
</dbReference>
<evidence type="ECO:0000313" key="5">
    <source>
        <dbReference type="Proteomes" id="UP001614394"/>
    </source>
</evidence>
<sequence length="829" mass="89168">MDGADGVDSRGPLDVTRAATAVLDARGRVIGWSPAAAELLGYEADDVLGRPADDLLGRRAGTGEHAGPPGEERSTRSVVLHLRHRDGRPLRIATTMVPVSSEGTGPAWLLVAADSEELARWEAQQAMLQGLVTRSSVGLAIYNADMRVVWINAELNREMGSTQYVGMSPDEMLLDAEILSEGYPPTLEQVMRKVFATGEPVIDLHYGGRAPVDPEHDRVWSCSYYRLQDAQGNSLGMCEESVDITDRYRAQQRLALLVRAGARIGTTLDMSRTARELAEVAVPQFADAVTVDLLEAVLEGDQTTPGTTAGRRLVRMWGDIGPAGGTTAAGGPRRTARQLVEYPPASAQARSLSLGRKILETGPDPRHTAHDEKEILDAKAAQEPPLRSCLAVPLRAGRSPIGLVTFFRNRYSNPFDDGELDLADELVARTAVSIDNARRFTREHTAALRLQRSLLPQSLPPQTAVELAYRYLPADSRAGVGGDWFDVIPLSGTRVGLVVGDVVGHGLGAAATMGRLRTSVRVLAQLDLAPDELLTRLDNLVGQSAKEWAAVRGVRGGGPEDDEAVGATCLYAVYDPVTGQCSMARAGHPLPAVVDAESGLVSYPELPAGPPLGLGGLPFESTDLQLPAGSLIALFTNGLVQSSDRDIDAGLDRLDEILAEHRRPLEELADRTVSTLLPGPSDDDAALLLVRTRRLDKYRVAVWELSADPVMVGRARAAATGQLGEWGLDDVSFTTELIVSELVTNAIRYAEGPILLRLIRDQTLICEVSDSGHTSPHMRHAASDDEGGRGLFLIAQMTEHWGTRYTPTGKTIWAEQDLPPADSAERADP</sequence>
<reference evidence="4 5" key="1">
    <citation type="submission" date="2024-10" db="EMBL/GenBank/DDBJ databases">
        <title>The Natural Products Discovery Center: Release of the First 8490 Sequenced Strains for Exploring Actinobacteria Biosynthetic Diversity.</title>
        <authorList>
            <person name="Kalkreuter E."/>
            <person name="Kautsar S.A."/>
            <person name="Yang D."/>
            <person name="Bader C.D."/>
            <person name="Teijaro C.N."/>
            <person name="Fluegel L."/>
            <person name="Davis C.M."/>
            <person name="Simpson J.R."/>
            <person name="Lauterbach L."/>
            <person name="Steele A.D."/>
            <person name="Gui C."/>
            <person name="Meng S."/>
            <person name="Li G."/>
            <person name="Viehrig K."/>
            <person name="Ye F."/>
            <person name="Su P."/>
            <person name="Kiefer A.F."/>
            <person name="Nichols A."/>
            <person name="Cepeda A.J."/>
            <person name="Yan W."/>
            <person name="Fan B."/>
            <person name="Jiang Y."/>
            <person name="Adhikari A."/>
            <person name="Zheng C.-J."/>
            <person name="Schuster L."/>
            <person name="Cowan T.M."/>
            <person name="Smanski M.J."/>
            <person name="Chevrette M.G."/>
            <person name="De Carvalho L.P.S."/>
            <person name="Shen B."/>
        </authorList>
    </citation>
    <scope>NUCLEOTIDE SEQUENCE [LARGE SCALE GENOMIC DNA]</scope>
    <source>
        <strain evidence="4 5">NPDC053399</strain>
    </source>
</reference>
<dbReference type="CDD" id="cd16936">
    <property type="entry name" value="HATPase_RsbW-like"/>
    <property type="match status" value="1"/>
</dbReference>
<organism evidence="4 5">
    <name type="scientific">Streptomyces fildesensis</name>
    <dbReference type="NCBI Taxonomy" id="375757"/>
    <lineage>
        <taxon>Bacteria</taxon>
        <taxon>Bacillati</taxon>
        <taxon>Actinomycetota</taxon>
        <taxon>Actinomycetes</taxon>
        <taxon>Kitasatosporales</taxon>
        <taxon>Streptomycetaceae</taxon>
        <taxon>Streptomyces</taxon>
    </lineage>
</organism>
<keyword evidence="1" id="KW-0378">Hydrolase</keyword>
<dbReference type="SMART" id="SM00091">
    <property type="entry name" value="PAS"/>
    <property type="match status" value="2"/>
</dbReference>
<dbReference type="SMART" id="SM00065">
    <property type="entry name" value="GAF"/>
    <property type="match status" value="1"/>
</dbReference>
<dbReference type="InterPro" id="IPR003594">
    <property type="entry name" value="HATPase_dom"/>
</dbReference>
<dbReference type="SUPFAM" id="SSF55785">
    <property type="entry name" value="PYP-like sensor domain (PAS domain)"/>
    <property type="match status" value="2"/>
</dbReference>
<dbReference type="Pfam" id="PF08448">
    <property type="entry name" value="PAS_4"/>
    <property type="match status" value="1"/>
</dbReference>
<dbReference type="NCBIfam" id="TIGR00229">
    <property type="entry name" value="sensory_box"/>
    <property type="match status" value="1"/>
</dbReference>
<dbReference type="InterPro" id="IPR001932">
    <property type="entry name" value="PPM-type_phosphatase-like_dom"/>
</dbReference>
<dbReference type="SUPFAM" id="SSF55781">
    <property type="entry name" value="GAF domain-like"/>
    <property type="match status" value="1"/>
</dbReference>
<evidence type="ECO:0000313" key="4">
    <source>
        <dbReference type="EMBL" id="MFI9100780.1"/>
    </source>
</evidence>
<dbReference type="InterPro" id="IPR000014">
    <property type="entry name" value="PAS"/>
</dbReference>
<dbReference type="InterPro" id="IPR052016">
    <property type="entry name" value="Bact_Sigma-Reg"/>
</dbReference>
<dbReference type="EMBL" id="JBITYG010000002">
    <property type="protein sequence ID" value="MFI9100780.1"/>
    <property type="molecule type" value="Genomic_DNA"/>
</dbReference>
<dbReference type="Gene3D" id="3.30.450.40">
    <property type="match status" value="1"/>
</dbReference>
<dbReference type="Gene3D" id="3.30.450.20">
    <property type="entry name" value="PAS domain"/>
    <property type="match status" value="2"/>
</dbReference>
<dbReference type="SUPFAM" id="SSF55874">
    <property type="entry name" value="ATPase domain of HSP90 chaperone/DNA topoisomerase II/histidine kinase"/>
    <property type="match status" value="1"/>
</dbReference>
<proteinExistence type="predicted"/>